<gene>
    <name evidence="1" type="ordered locus">Acid_4258</name>
</gene>
<sequence>MHNMPQRLAREGEILVTYRFRTGRIGLASLIEVTAARQLRGRGSFWSAWLRALELCLRPHQPWSVRVAPGAHLRITSVPRQIAQEFGVRPVEDVTFVRLNGSGFVHRDAIRFGNGRHLLLQLFAVGVAFQVLTDGSEDWDTDRDPSEPLEIGQPGPLVGTCGRIG</sequence>
<evidence type="ECO:0000313" key="1">
    <source>
        <dbReference type="EMBL" id="ABJ85220.1"/>
    </source>
</evidence>
<name>Q01YP5_SOLUE</name>
<dbReference type="KEGG" id="sus:Acid_4258"/>
<dbReference type="EMBL" id="CP000473">
    <property type="protein sequence ID" value="ABJ85220.1"/>
    <property type="molecule type" value="Genomic_DNA"/>
</dbReference>
<proteinExistence type="predicted"/>
<accession>Q01YP5</accession>
<dbReference type="STRING" id="234267.Acid_4258"/>
<reference evidence="1" key="1">
    <citation type="submission" date="2006-10" db="EMBL/GenBank/DDBJ databases">
        <title>Complete sequence of Solibacter usitatus Ellin6076.</title>
        <authorList>
            <consortium name="US DOE Joint Genome Institute"/>
            <person name="Copeland A."/>
            <person name="Lucas S."/>
            <person name="Lapidus A."/>
            <person name="Barry K."/>
            <person name="Detter J.C."/>
            <person name="Glavina del Rio T."/>
            <person name="Hammon N."/>
            <person name="Israni S."/>
            <person name="Dalin E."/>
            <person name="Tice H."/>
            <person name="Pitluck S."/>
            <person name="Thompson L.S."/>
            <person name="Brettin T."/>
            <person name="Bruce D."/>
            <person name="Han C."/>
            <person name="Tapia R."/>
            <person name="Gilna P."/>
            <person name="Schmutz J."/>
            <person name="Larimer F."/>
            <person name="Land M."/>
            <person name="Hauser L."/>
            <person name="Kyrpides N."/>
            <person name="Mikhailova N."/>
            <person name="Janssen P.H."/>
            <person name="Kuske C.R."/>
            <person name="Richardson P."/>
        </authorList>
    </citation>
    <scope>NUCLEOTIDE SEQUENCE</scope>
    <source>
        <strain evidence="1">Ellin6076</strain>
    </source>
</reference>
<dbReference type="InParanoid" id="Q01YP5"/>
<dbReference type="AlphaFoldDB" id="Q01YP5"/>
<protein>
    <submittedName>
        <fullName evidence="1">Uncharacterized protein</fullName>
    </submittedName>
</protein>
<organism evidence="1">
    <name type="scientific">Solibacter usitatus (strain Ellin6076)</name>
    <dbReference type="NCBI Taxonomy" id="234267"/>
    <lineage>
        <taxon>Bacteria</taxon>
        <taxon>Pseudomonadati</taxon>
        <taxon>Acidobacteriota</taxon>
        <taxon>Terriglobia</taxon>
        <taxon>Bryobacterales</taxon>
        <taxon>Solibacteraceae</taxon>
        <taxon>Candidatus Solibacter</taxon>
    </lineage>
</organism>
<dbReference type="HOGENOM" id="CLU_1609707_0_0_0"/>